<dbReference type="STRING" id="101127.A0A1X2GJZ1"/>
<keyword evidence="2" id="KW-1185">Reference proteome</keyword>
<dbReference type="PANTHER" id="PTHR13503:SF3">
    <property type="entry name" value="NEGATIVE ELONGATION FACTOR B"/>
    <property type="match status" value="1"/>
</dbReference>
<comment type="caution">
    <text evidence="1">The sequence shown here is derived from an EMBL/GenBank/DDBJ whole genome shotgun (WGS) entry which is preliminary data.</text>
</comment>
<dbReference type="PANTHER" id="PTHR13503">
    <property type="entry name" value="NEGATIVE ELONGATION FACTOR COMPLEX MEMBER B"/>
    <property type="match status" value="1"/>
</dbReference>
<dbReference type="AlphaFoldDB" id="A0A1X2GJZ1"/>
<evidence type="ECO:0000313" key="1">
    <source>
        <dbReference type="EMBL" id="ORX55586.1"/>
    </source>
</evidence>
<evidence type="ECO:0000313" key="2">
    <source>
        <dbReference type="Proteomes" id="UP000242146"/>
    </source>
</evidence>
<dbReference type="GO" id="GO:0034244">
    <property type="term" value="P:negative regulation of transcription elongation by RNA polymerase II"/>
    <property type="evidence" value="ECO:0007669"/>
    <property type="project" value="TreeGrafter"/>
</dbReference>
<name>A0A1X2GJZ1_9FUNG</name>
<dbReference type="InterPro" id="IPR010405">
    <property type="entry name" value="COBRA1"/>
</dbReference>
<dbReference type="GO" id="GO:0032021">
    <property type="term" value="C:NELF complex"/>
    <property type="evidence" value="ECO:0007669"/>
    <property type="project" value="TreeGrafter"/>
</dbReference>
<protein>
    <submittedName>
        <fullName evidence="1">Uncharacterized protein</fullName>
    </submittedName>
</protein>
<gene>
    <name evidence="1" type="ORF">DM01DRAFT_1334977</name>
</gene>
<dbReference type="OrthoDB" id="5548359at2759"/>
<organism evidence="1 2">
    <name type="scientific">Hesseltinella vesiculosa</name>
    <dbReference type="NCBI Taxonomy" id="101127"/>
    <lineage>
        <taxon>Eukaryota</taxon>
        <taxon>Fungi</taxon>
        <taxon>Fungi incertae sedis</taxon>
        <taxon>Mucoromycota</taxon>
        <taxon>Mucoromycotina</taxon>
        <taxon>Mucoromycetes</taxon>
        <taxon>Mucorales</taxon>
        <taxon>Cunninghamellaceae</taxon>
        <taxon>Hesseltinella</taxon>
    </lineage>
</organism>
<dbReference type="Pfam" id="PF06209">
    <property type="entry name" value="COBRA1"/>
    <property type="match status" value="1"/>
</dbReference>
<reference evidence="1 2" key="1">
    <citation type="submission" date="2016-07" db="EMBL/GenBank/DDBJ databases">
        <title>Pervasive Adenine N6-methylation of Active Genes in Fungi.</title>
        <authorList>
            <consortium name="DOE Joint Genome Institute"/>
            <person name="Mondo S.J."/>
            <person name="Dannebaum R.O."/>
            <person name="Kuo R.C."/>
            <person name="Labutti K."/>
            <person name="Haridas S."/>
            <person name="Kuo A."/>
            <person name="Salamov A."/>
            <person name="Ahrendt S.R."/>
            <person name="Lipzen A."/>
            <person name="Sullivan W."/>
            <person name="Andreopoulos W.B."/>
            <person name="Clum A."/>
            <person name="Lindquist E."/>
            <person name="Daum C."/>
            <person name="Ramamoorthy G.K."/>
            <person name="Gryganskyi A."/>
            <person name="Culley D."/>
            <person name="Magnuson J.K."/>
            <person name="James T.Y."/>
            <person name="O'Malley M.A."/>
            <person name="Stajich J.E."/>
            <person name="Spatafora J.W."/>
            <person name="Visel A."/>
            <person name="Grigoriev I.V."/>
        </authorList>
    </citation>
    <scope>NUCLEOTIDE SEQUENCE [LARGE SCALE GENOMIC DNA]</scope>
    <source>
        <strain evidence="1 2">NRRL 3301</strain>
    </source>
</reference>
<proteinExistence type="predicted"/>
<dbReference type="EMBL" id="MCGT01000011">
    <property type="protein sequence ID" value="ORX55586.1"/>
    <property type="molecule type" value="Genomic_DNA"/>
</dbReference>
<accession>A0A1X2GJZ1</accession>
<sequence length="579" mass="66156">MESSPKDILIGPADEKIKQLLSQADPLEVIKTIQRDYGLAIPSIDATFAMMDLCGYSRYEIHLACLDALNNAVIEKIKSPAFQLEHFYDIFDRLLPYIHLSYMQPIPMALLEKFGAQVDESVLLKLKDNPAIFDNCPMNVKKRIWKKDETFFQQKMLIMLNNYHHDERLQKLSMDLRPQAYQHVFSERRQHPILIEIIELIGNDPVLYNMFVNMIRLVFRATPYPSLCSLRVDLLMHFHEKDVSAICEADKCHRLVWSLDSCVKSQVMDEQIIEKIKECFDNVKNGTPLYGDFAMVLMDPLVSNFLSHSIVRWLRIGVHESGGDRLDELINYNAKLLNLAQHAPTAIAKSTKIPKLDKNVKDHFWKAMLEMITDEGTPNAKTLSVEAITAIEDLLVNNEVTRKTYAQYVMDRMADSDIHTLHRALPLILHTLPVEGSADIQHTTTYKALIYSITQAIEKRHRFDIVIETIWRNTIMDEFLLKVIDDIPSAVPGVVHLLISIFDDSRSSALTPDHRATLANWANLCALQAAKEQDEVLRQALRKDFESLLMTANRGVIPTLCIEPAAVQEFCQSVMDTSA</sequence>
<feature type="non-terminal residue" evidence="1">
    <location>
        <position position="1"/>
    </location>
</feature>
<dbReference type="Proteomes" id="UP000242146">
    <property type="component" value="Unassembled WGS sequence"/>
</dbReference>